<dbReference type="PRINTS" id="PR00080">
    <property type="entry name" value="SDRFAMILY"/>
</dbReference>
<keyword evidence="6" id="KW-1185">Reference proteome</keyword>
<dbReference type="InterPro" id="IPR057326">
    <property type="entry name" value="KR_dom"/>
</dbReference>
<keyword evidence="3" id="KW-0520">NAD</keyword>
<dbReference type="SUPFAM" id="SSF51735">
    <property type="entry name" value="NAD(P)-binding Rossmann-fold domains"/>
    <property type="match status" value="1"/>
</dbReference>
<protein>
    <submittedName>
        <fullName evidence="5">3-alpha-(Or 20-beta)-hydroxysteroid dehydrogenase</fullName>
    </submittedName>
</protein>
<gene>
    <name evidence="5" type="primary">fabG3</name>
    <name evidence="5" type="ORF">J8TS2_28380</name>
</gene>
<comment type="similarity">
    <text evidence="1">Belongs to the short-chain dehydrogenases/reductases (SDR) family.</text>
</comment>
<feature type="domain" description="Ketoreductase" evidence="4">
    <location>
        <begin position="7"/>
        <end position="188"/>
    </location>
</feature>
<dbReference type="SMART" id="SM00822">
    <property type="entry name" value="PKS_KR"/>
    <property type="match status" value="1"/>
</dbReference>
<comment type="caution">
    <text evidence="5">The sequence shown here is derived from an EMBL/GenBank/DDBJ whole genome shotgun (WGS) entry which is preliminary data.</text>
</comment>
<name>A0ABQ4KKP3_9BACI</name>
<accession>A0ABQ4KKP3</accession>
<dbReference type="Gene3D" id="3.40.50.720">
    <property type="entry name" value="NAD(P)-binding Rossmann-like Domain"/>
    <property type="match status" value="1"/>
</dbReference>
<evidence type="ECO:0000259" key="4">
    <source>
        <dbReference type="SMART" id="SM00822"/>
    </source>
</evidence>
<dbReference type="NCBIfam" id="NF005559">
    <property type="entry name" value="PRK07231.1"/>
    <property type="match status" value="1"/>
</dbReference>
<reference evidence="5 6" key="1">
    <citation type="submission" date="2021-03" db="EMBL/GenBank/DDBJ databases">
        <title>Antimicrobial resistance genes in bacteria isolated from Japanese honey, and their potential for conferring macrolide and lincosamide resistance in the American foulbrood pathogen Paenibacillus larvae.</title>
        <authorList>
            <person name="Okamoto M."/>
            <person name="Kumagai M."/>
            <person name="Kanamori H."/>
            <person name="Takamatsu D."/>
        </authorList>
    </citation>
    <scope>NUCLEOTIDE SEQUENCE [LARGE SCALE GENOMIC DNA]</scope>
    <source>
        <strain evidence="5 6">J8TS2</strain>
    </source>
</reference>
<evidence type="ECO:0000256" key="2">
    <source>
        <dbReference type="ARBA" id="ARBA00023002"/>
    </source>
</evidence>
<dbReference type="Proteomes" id="UP000679950">
    <property type="component" value="Unassembled WGS sequence"/>
</dbReference>
<dbReference type="InterPro" id="IPR036291">
    <property type="entry name" value="NAD(P)-bd_dom_sf"/>
</dbReference>
<dbReference type="PRINTS" id="PR00081">
    <property type="entry name" value="GDHRDH"/>
</dbReference>
<proteinExistence type="inferred from homology"/>
<dbReference type="Pfam" id="PF13561">
    <property type="entry name" value="adh_short_C2"/>
    <property type="match status" value="1"/>
</dbReference>
<sequence length="246" mass="26608">MSKLAGKIAIITGGARGMGASHVRRFVKEGAKVVFTDILVEEGEALAKELGEKAKFIRQDVTKAKDWDQVVAETEKAFGPVNILVNNAGIAFHKMIEQMTEEEYRKVIDINQVSVFLGMKAVLPSMRKTENGSIVNISSINGLKGSVAAVAYSASKFAVRGMNKAAALEFAPYGIRVNSVHPGAIETPMIVQEDNKEMVEEFAKSIPMKRIAKPEEVTNMVLFLASDDSSYCTGSEFVVDGGSTTL</sequence>
<evidence type="ECO:0000256" key="1">
    <source>
        <dbReference type="ARBA" id="ARBA00006484"/>
    </source>
</evidence>
<evidence type="ECO:0000313" key="5">
    <source>
        <dbReference type="EMBL" id="GIN58519.1"/>
    </source>
</evidence>
<dbReference type="RefSeq" id="WP_158323859.1">
    <property type="nucleotide sequence ID" value="NZ_BORB01000025.1"/>
</dbReference>
<dbReference type="InterPro" id="IPR002347">
    <property type="entry name" value="SDR_fam"/>
</dbReference>
<organism evidence="5 6">
    <name type="scientific">Lederbergia ruris</name>
    <dbReference type="NCBI Taxonomy" id="217495"/>
    <lineage>
        <taxon>Bacteria</taxon>
        <taxon>Bacillati</taxon>
        <taxon>Bacillota</taxon>
        <taxon>Bacilli</taxon>
        <taxon>Bacillales</taxon>
        <taxon>Bacillaceae</taxon>
        <taxon>Lederbergia</taxon>
    </lineage>
</organism>
<dbReference type="PANTHER" id="PTHR24321">
    <property type="entry name" value="DEHYDROGENASES, SHORT CHAIN"/>
    <property type="match status" value="1"/>
</dbReference>
<evidence type="ECO:0000256" key="3">
    <source>
        <dbReference type="ARBA" id="ARBA00023027"/>
    </source>
</evidence>
<keyword evidence="2" id="KW-0560">Oxidoreductase</keyword>
<dbReference type="PROSITE" id="PS00061">
    <property type="entry name" value="ADH_SHORT"/>
    <property type="match status" value="1"/>
</dbReference>
<dbReference type="EMBL" id="BORB01000025">
    <property type="protein sequence ID" value="GIN58519.1"/>
    <property type="molecule type" value="Genomic_DNA"/>
</dbReference>
<dbReference type="InterPro" id="IPR020904">
    <property type="entry name" value="Sc_DH/Rdtase_CS"/>
</dbReference>
<dbReference type="PANTHER" id="PTHR24321:SF8">
    <property type="entry name" value="ESTRADIOL 17-BETA-DEHYDROGENASE 8-RELATED"/>
    <property type="match status" value="1"/>
</dbReference>
<evidence type="ECO:0000313" key="6">
    <source>
        <dbReference type="Proteomes" id="UP000679950"/>
    </source>
</evidence>